<reference evidence="11" key="1">
    <citation type="submission" date="2010-06" db="EMBL/GenBank/DDBJ databases">
        <authorList>
            <person name="Muzny D."/>
            <person name="Qin X."/>
            <person name="Buhay C."/>
            <person name="Dugan-Rocha S."/>
            <person name="Ding Y."/>
            <person name="Chen G."/>
            <person name="Hawes A."/>
            <person name="Holder M."/>
            <person name="Jhangiani S."/>
            <person name="Johnson A."/>
            <person name="Khan Z."/>
            <person name="Li Z."/>
            <person name="Liu W."/>
            <person name="Liu X."/>
            <person name="Perez L."/>
            <person name="Shen H."/>
            <person name="Wang Q."/>
            <person name="Watt J."/>
            <person name="Xi L."/>
            <person name="Xin Y."/>
            <person name="Zhou J."/>
            <person name="Deng J."/>
            <person name="Jiang H."/>
            <person name="Liu Y."/>
            <person name="Qu J."/>
            <person name="Song X.-Z."/>
            <person name="Zhang L."/>
            <person name="Villasana D."/>
            <person name="Johnson A."/>
            <person name="Liu J."/>
            <person name="Liyanage D."/>
            <person name="Lorensuhewa L."/>
            <person name="Robinson T."/>
            <person name="Song A."/>
            <person name="Song B.-B."/>
            <person name="Dinh H."/>
            <person name="Thornton R."/>
            <person name="Coyle M."/>
            <person name="Francisco L."/>
            <person name="Jackson L."/>
            <person name="Javaid M."/>
            <person name="Korchina V."/>
            <person name="Kovar C."/>
            <person name="Mata R."/>
            <person name="Mathew T."/>
            <person name="Ngo R."/>
            <person name="Nguyen L."/>
            <person name="Nguyen N."/>
            <person name="Okwuonu G."/>
            <person name="Ongeri F."/>
            <person name="Pham C."/>
            <person name="Simmons D."/>
            <person name="Wilczek-Boney K."/>
            <person name="Hale W."/>
            <person name="Jakkamsetti A."/>
            <person name="Pham P."/>
            <person name="Ruth R."/>
            <person name="San Lucas F."/>
            <person name="Warren J."/>
            <person name="Zhang J."/>
            <person name="Zhao Z."/>
            <person name="Zhou C."/>
            <person name="Zhu D."/>
            <person name="Lee S."/>
            <person name="Bess C."/>
            <person name="Blankenburg K."/>
            <person name="Forbes L."/>
            <person name="Fu Q."/>
            <person name="Gubbala S."/>
            <person name="Hirani K."/>
            <person name="Jayaseelan J.C."/>
            <person name="Lara F."/>
            <person name="Munidasa M."/>
            <person name="Palculict T."/>
            <person name="Patil S."/>
            <person name="Pu L.-L."/>
            <person name="Saada N."/>
            <person name="Tang L."/>
            <person name="Weissenberger G."/>
            <person name="Zhu Y."/>
            <person name="Hemphill L."/>
            <person name="Shang Y."/>
            <person name="Youmans B."/>
            <person name="Ayvaz T."/>
            <person name="Ross M."/>
            <person name="Santibanez J."/>
            <person name="Aqrawi P."/>
            <person name="Gross S."/>
            <person name="Joshi V."/>
            <person name="Fowler G."/>
            <person name="Nazareth L."/>
            <person name="Reid J."/>
            <person name="Worley K."/>
            <person name="Petrosino J."/>
            <person name="Highlander S."/>
            <person name="Gibbs R."/>
        </authorList>
    </citation>
    <scope>NUCLEOTIDE SEQUENCE [LARGE SCALE GENOMIC DNA]</scope>
    <source>
        <strain evidence="11">ATCC 33030</strain>
    </source>
</reference>
<keyword evidence="4" id="KW-0997">Cell inner membrane</keyword>
<evidence type="ECO:0000256" key="9">
    <source>
        <dbReference type="SAM" id="Phobius"/>
    </source>
</evidence>
<feature type="transmembrane region" description="Helical" evidence="9">
    <location>
        <begin position="153"/>
        <end position="171"/>
    </location>
</feature>
<evidence type="ECO:0000256" key="1">
    <source>
        <dbReference type="ARBA" id="ARBA00004429"/>
    </source>
</evidence>
<evidence type="ECO:0000256" key="6">
    <source>
        <dbReference type="ARBA" id="ARBA00022989"/>
    </source>
</evidence>
<evidence type="ECO:0000259" key="10">
    <source>
        <dbReference type="PROSITE" id="PS50928"/>
    </source>
</evidence>
<evidence type="ECO:0000313" key="12">
    <source>
        <dbReference type="Proteomes" id="UP000004208"/>
    </source>
</evidence>
<sequence length="284" mass="30432">MAQPVTTAPAEEAIDPASDKQVRRRNQHKTSAASTAILIVAAIYFALPWLAAAVFGFTRPGVGFTTDTLAETFNHSRAGESLINTLLLTVVTTLVMLILLVPTIIFLNLKAPQMAKAAEFLSVLPLVVPAVALVNGVSVFFRPFAPGLLTSMWILVPLYVINALPLCYRAIDAGVKALDLRTMFAASSSLGATTWQTLSGVVIPNLRVAMLSASLLCIAMVVSEFAIASLLLQYTFPVFMVEVSSTNPRGIAALSFFVMIFTWILLSLISAASTISLKKNRKAS</sequence>
<dbReference type="GO" id="GO:0055085">
    <property type="term" value="P:transmembrane transport"/>
    <property type="evidence" value="ECO:0007669"/>
    <property type="project" value="InterPro"/>
</dbReference>
<feature type="transmembrane region" description="Helical" evidence="9">
    <location>
        <begin position="33"/>
        <end position="57"/>
    </location>
</feature>
<dbReference type="eggNOG" id="COG1177">
    <property type="taxonomic scope" value="Bacteria"/>
</dbReference>
<dbReference type="Proteomes" id="UP000004208">
    <property type="component" value="Unassembled WGS sequence"/>
</dbReference>
<dbReference type="PANTHER" id="PTHR43357:SF4">
    <property type="entry name" value="INNER MEMBRANE ABC TRANSPORTER PERMEASE PROTEIN YDCV"/>
    <property type="match status" value="1"/>
</dbReference>
<keyword evidence="12" id="KW-1185">Reference proteome</keyword>
<keyword evidence="6 9" id="KW-1133">Transmembrane helix</keyword>
<dbReference type="GO" id="GO:0005886">
    <property type="term" value="C:plasma membrane"/>
    <property type="evidence" value="ECO:0007669"/>
    <property type="project" value="UniProtKB-SubCell"/>
</dbReference>
<evidence type="ECO:0000256" key="7">
    <source>
        <dbReference type="ARBA" id="ARBA00023136"/>
    </source>
</evidence>
<evidence type="ECO:0000256" key="3">
    <source>
        <dbReference type="ARBA" id="ARBA00022475"/>
    </source>
</evidence>
<dbReference type="InterPro" id="IPR035906">
    <property type="entry name" value="MetI-like_sf"/>
</dbReference>
<keyword evidence="3" id="KW-1003">Cell membrane</keyword>
<evidence type="ECO:0000256" key="4">
    <source>
        <dbReference type="ARBA" id="ARBA00022519"/>
    </source>
</evidence>
<dbReference type="HOGENOM" id="CLU_016047_3_2_11"/>
<dbReference type="PANTHER" id="PTHR43357">
    <property type="entry name" value="INNER MEMBRANE ABC TRANSPORTER PERMEASE PROTEIN YDCV"/>
    <property type="match status" value="1"/>
</dbReference>
<dbReference type="InterPro" id="IPR000515">
    <property type="entry name" value="MetI-like"/>
</dbReference>
<feature type="transmembrane region" description="Helical" evidence="9">
    <location>
        <begin position="121"/>
        <end position="141"/>
    </location>
</feature>
<comment type="subcellular location">
    <subcellularLocation>
        <location evidence="1">Cell inner membrane</location>
        <topology evidence="1">Multi-pass membrane protein</topology>
    </subcellularLocation>
</comment>
<comment type="caution">
    <text evidence="11">The sequence shown here is derived from an EMBL/GenBank/DDBJ whole genome shotgun (WGS) entry which is preliminary data.</text>
</comment>
<keyword evidence="7 9" id="KW-0472">Membrane</keyword>
<evidence type="ECO:0000313" key="11">
    <source>
        <dbReference type="EMBL" id="EFK54824.1"/>
    </source>
</evidence>
<evidence type="ECO:0000256" key="8">
    <source>
        <dbReference type="SAM" id="MobiDB-lite"/>
    </source>
</evidence>
<feature type="region of interest" description="Disordered" evidence="8">
    <location>
        <begin position="1"/>
        <end position="26"/>
    </location>
</feature>
<evidence type="ECO:0000256" key="2">
    <source>
        <dbReference type="ARBA" id="ARBA00022448"/>
    </source>
</evidence>
<dbReference type="OrthoDB" id="5622164at2"/>
<protein>
    <submittedName>
        <fullName evidence="11">ABC transporter, permease protein</fullName>
    </submittedName>
</protein>
<feature type="domain" description="ABC transmembrane type-1" evidence="10">
    <location>
        <begin position="82"/>
        <end position="270"/>
    </location>
</feature>
<keyword evidence="2" id="KW-0813">Transport</keyword>
<feature type="transmembrane region" description="Helical" evidence="9">
    <location>
        <begin position="251"/>
        <end position="277"/>
    </location>
</feature>
<dbReference type="EMBL" id="ACLJ02000001">
    <property type="protein sequence ID" value="EFK54824.1"/>
    <property type="molecule type" value="Genomic_DNA"/>
</dbReference>
<dbReference type="SUPFAM" id="SSF161098">
    <property type="entry name" value="MetI-like"/>
    <property type="match status" value="1"/>
</dbReference>
<keyword evidence="5 9" id="KW-0812">Transmembrane</keyword>
<feature type="transmembrane region" description="Helical" evidence="9">
    <location>
        <begin position="208"/>
        <end position="231"/>
    </location>
</feature>
<feature type="transmembrane region" description="Helical" evidence="9">
    <location>
        <begin position="86"/>
        <end position="109"/>
    </location>
</feature>
<dbReference type="STRING" id="585529.HMPREF0291_10082"/>
<evidence type="ECO:0000256" key="5">
    <source>
        <dbReference type="ARBA" id="ARBA00022692"/>
    </source>
</evidence>
<gene>
    <name evidence="11" type="ORF">HMPREF0291_10082</name>
</gene>
<dbReference type="AlphaFoldDB" id="D7WAE3"/>
<dbReference type="PROSITE" id="PS50928">
    <property type="entry name" value="ABC_TM1"/>
    <property type="match status" value="1"/>
</dbReference>
<dbReference type="CDD" id="cd06261">
    <property type="entry name" value="TM_PBP2"/>
    <property type="match status" value="1"/>
</dbReference>
<name>D7WAE3_9CORY</name>
<organism evidence="11 12">
    <name type="scientific">Corynebacterium genitalium ATCC 33030</name>
    <dbReference type="NCBI Taxonomy" id="585529"/>
    <lineage>
        <taxon>Bacteria</taxon>
        <taxon>Bacillati</taxon>
        <taxon>Actinomycetota</taxon>
        <taxon>Actinomycetes</taxon>
        <taxon>Mycobacteriales</taxon>
        <taxon>Corynebacteriaceae</taxon>
        <taxon>Corynebacterium</taxon>
    </lineage>
</organism>
<accession>D7WAE3</accession>
<dbReference type="Gene3D" id="1.10.3720.10">
    <property type="entry name" value="MetI-like"/>
    <property type="match status" value="1"/>
</dbReference>
<dbReference type="RefSeq" id="WP_005286213.1">
    <property type="nucleotide sequence ID" value="NZ_CM000961.1"/>
</dbReference>
<proteinExistence type="predicted"/>